<sequence>TIRYVWDFMISNSRNDQIVRIEAVPDEKLPLFHLLGFQPFLKETEYLYDRNQLTYLRGNSYKSKRSSINSLIRSEQDLRIDTYRPAMFDQCLELYHRWQLERQAKYGDAIIYQAMLADSLIAHQSSLIHFEQLELVGLLGYINDELKAYTCGYQLNPQIFCILFEVVDLEVKGLPQFIFREFCRSRTECQLSTMGDSNLENLRKVKLSYRPIQTIPVYNVRYEG</sequence>
<dbReference type="InterPro" id="IPR016732">
    <property type="entry name" value="UCP018688"/>
</dbReference>
<organism evidence="2">
    <name type="scientific">marine metagenome</name>
    <dbReference type="NCBI Taxonomy" id="408172"/>
    <lineage>
        <taxon>unclassified sequences</taxon>
        <taxon>metagenomes</taxon>
        <taxon>ecological metagenomes</taxon>
    </lineage>
</organism>
<name>A0A382FC39_9ZZZZ</name>
<dbReference type="PANTHER" id="PTHR41373">
    <property type="entry name" value="DUF2156 DOMAIN-CONTAINING PROTEIN"/>
    <property type="match status" value="1"/>
</dbReference>
<feature type="non-terminal residue" evidence="2">
    <location>
        <position position="1"/>
    </location>
</feature>
<dbReference type="EMBL" id="UINC01048990">
    <property type="protein sequence ID" value="SVB60202.1"/>
    <property type="molecule type" value="Genomic_DNA"/>
</dbReference>
<dbReference type="InterPro" id="IPR016181">
    <property type="entry name" value="Acyl_CoA_acyltransferase"/>
</dbReference>
<dbReference type="SUPFAM" id="SSF55729">
    <property type="entry name" value="Acyl-CoA N-acyltransferases (Nat)"/>
    <property type="match status" value="1"/>
</dbReference>
<dbReference type="AlphaFoldDB" id="A0A382FC39"/>
<dbReference type="Gene3D" id="3.40.630.30">
    <property type="match status" value="1"/>
</dbReference>
<dbReference type="InterPro" id="IPR024320">
    <property type="entry name" value="LPG_synthase_C"/>
</dbReference>
<dbReference type="Pfam" id="PF09924">
    <property type="entry name" value="LPG_synthase_C"/>
    <property type="match status" value="1"/>
</dbReference>
<feature type="domain" description="Phosphatidylglycerol lysyltransferase C-terminal" evidence="1">
    <location>
        <begin position="6"/>
        <end position="220"/>
    </location>
</feature>
<evidence type="ECO:0000313" key="2">
    <source>
        <dbReference type="EMBL" id="SVB60202.1"/>
    </source>
</evidence>
<gene>
    <name evidence="2" type="ORF">METZ01_LOCUS213056</name>
</gene>
<dbReference type="PANTHER" id="PTHR41373:SF1">
    <property type="entry name" value="PHOSPHATIDYLGLYCEROL LYSYLTRANSFERASE C-TERMINAL DOMAIN-CONTAINING PROTEIN"/>
    <property type="match status" value="1"/>
</dbReference>
<evidence type="ECO:0000259" key="1">
    <source>
        <dbReference type="Pfam" id="PF09924"/>
    </source>
</evidence>
<protein>
    <recommendedName>
        <fullName evidence="1">Phosphatidylglycerol lysyltransferase C-terminal domain-containing protein</fullName>
    </recommendedName>
</protein>
<proteinExistence type="predicted"/>
<reference evidence="2" key="1">
    <citation type="submission" date="2018-05" db="EMBL/GenBank/DDBJ databases">
        <authorList>
            <person name="Lanie J.A."/>
            <person name="Ng W.-L."/>
            <person name="Kazmierczak K.M."/>
            <person name="Andrzejewski T.M."/>
            <person name="Davidsen T.M."/>
            <person name="Wayne K.J."/>
            <person name="Tettelin H."/>
            <person name="Glass J.I."/>
            <person name="Rusch D."/>
            <person name="Podicherti R."/>
            <person name="Tsui H.-C.T."/>
            <person name="Winkler M.E."/>
        </authorList>
    </citation>
    <scope>NUCLEOTIDE SEQUENCE</scope>
</reference>
<accession>A0A382FC39</accession>